<organism evidence="2 3">
    <name type="scientific">Polaribacter ponticola</name>
    <dbReference type="NCBI Taxonomy" id="2978475"/>
    <lineage>
        <taxon>Bacteria</taxon>
        <taxon>Pseudomonadati</taxon>
        <taxon>Bacteroidota</taxon>
        <taxon>Flavobacteriia</taxon>
        <taxon>Flavobacteriales</taxon>
        <taxon>Flavobacteriaceae</taxon>
    </lineage>
</organism>
<proteinExistence type="predicted"/>
<evidence type="ECO:0008006" key="4">
    <source>
        <dbReference type="Google" id="ProtNLM"/>
    </source>
</evidence>
<sequence length="244" mass="29047">MKVHSSSFLKLLFVILFLIINFNYKTYSQYKNSKNNASNKFNELKGIKGLINKHNFYYKTIAFKETEKLIPIKKRIEYFEFLKEQNKNDKDIYYIDIILLSLYQNNNEIDKAIRFGLESYSKNNNLVDDDKMCQLLIIIENCYSVYGNNTGIVFINKEKLKRCNSGQILFHKIYFKMGLYDQALKSYKKNNHFNSKEFLKNDLFNKAQFYNNVGVYQMYGEKIDSALINYKTSLKLLELQKKKI</sequence>
<keyword evidence="1" id="KW-1133">Transmembrane helix</keyword>
<keyword evidence="3" id="KW-1185">Reference proteome</keyword>
<comment type="caution">
    <text evidence="2">The sequence shown here is derived from an EMBL/GenBank/DDBJ whole genome shotgun (WGS) entry which is preliminary data.</text>
</comment>
<evidence type="ECO:0000256" key="1">
    <source>
        <dbReference type="SAM" id="Phobius"/>
    </source>
</evidence>
<dbReference type="RefSeq" id="WP_274270259.1">
    <property type="nucleotide sequence ID" value="NZ_JAOSLC020000003.1"/>
</dbReference>
<feature type="transmembrane region" description="Helical" evidence="1">
    <location>
        <begin position="6"/>
        <end position="24"/>
    </location>
</feature>
<gene>
    <name evidence="2" type="ORF">N5A56_005475</name>
</gene>
<keyword evidence="1" id="KW-0472">Membrane</keyword>
<protein>
    <recommendedName>
        <fullName evidence="4">Tetratricopeptide repeat protein</fullName>
    </recommendedName>
</protein>
<reference evidence="2" key="1">
    <citation type="submission" date="2023-02" db="EMBL/GenBank/DDBJ databases">
        <title>Polaribacter ponticola sp. nov., isolated from seawater.</title>
        <authorList>
            <person name="Baek J.H."/>
            <person name="Kim J.M."/>
            <person name="Choi D.G."/>
            <person name="Jeon C.O."/>
        </authorList>
    </citation>
    <scope>NUCLEOTIDE SEQUENCE</scope>
    <source>
        <strain evidence="2">MSW5</strain>
    </source>
</reference>
<keyword evidence="1" id="KW-0812">Transmembrane</keyword>
<dbReference type="Proteomes" id="UP001151478">
    <property type="component" value="Unassembled WGS sequence"/>
</dbReference>
<dbReference type="Gene3D" id="1.25.40.10">
    <property type="entry name" value="Tetratricopeptide repeat domain"/>
    <property type="match status" value="1"/>
</dbReference>
<evidence type="ECO:0000313" key="3">
    <source>
        <dbReference type="Proteomes" id="UP001151478"/>
    </source>
</evidence>
<dbReference type="EMBL" id="JAOSLC020000003">
    <property type="protein sequence ID" value="MDD7913907.1"/>
    <property type="molecule type" value="Genomic_DNA"/>
</dbReference>
<accession>A0ABT5S9D8</accession>
<name>A0ABT5S9D8_9FLAO</name>
<dbReference type="InterPro" id="IPR011990">
    <property type="entry name" value="TPR-like_helical_dom_sf"/>
</dbReference>
<evidence type="ECO:0000313" key="2">
    <source>
        <dbReference type="EMBL" id="MDD7913907.1"/>
    </source>
</evidence>